<protein>
    <submittedName>
        <fullName evidence="1">Uncharacterized protein</fullName>
    </submittedName>
</protein>
<dbReference type="Proteomes" id="UP000028837">
    <property type="component" value="Unassembled WGS sequence"/>
</dbReference>
<reference evidence="1 2" key="1">
    <citation type="submission" date="2014-02" db="EMBL/GenBank/DDBJ databases">
        <authorList>
            <person name="Sibley D."/>
            <person name="Venepally P."/>
            <person name="Karamycheva S."/>
            <person name="Hadjithomas M."/>
            <person name="Khan A."/>
            <person name="Brunk B."/>
            <person name="Roos D."/>
            <person name="Caler E."/>
            <person name="Lorenzi H."/>
        </authorList>
    </citation>
    <scope>NUCLEOTIDE SEQUENCE [LARGE SCALE GENOMIC DNA]</scope>
    <source>
        <strain evidence="1 2">GAB2-2007-GAL-DOM2</strain>
    </source>
</reference>
<name>A0A086KWH2_TOXGO</name>
<gene>
    <name evidence="1" type="ORF">TGDOM2_232770</name>
</gene>
<sequence>MSSGTCETVTMSIYVVQVLLQRVQLVFLPQVTSTNKQIQFHQKLQEVELGTPVNQYQQKPSRDELAFLTYLKEKQDFVGGLLQIIKAIYVSGEDLQFLQRDKPRF</sequence>
<dbReference type="VEuPathDB" id="ToxoDB:TGDOM2_232770"/>
<dbReference type="EMBL" id="AHZU02000081">
    <property type="protein sequence ID" value="KFG48740.1"/>
    <property type="molecule type" value="Genomic_DNA"/>
</dbReference>
<comment type="caution">
    <text evidence="1">The sequence shown here is derived from an EMBL/GenBank/DDBJ whole genome shotgun (WGS) entry which is preliminary data.</text>
</comment>
<evidence type="ECO:0000313" key="1">
    <source>
        <dbReference type="EMBL" id="KFG48740.1"/>
    </source>
</evidence>
<dbReference type="AlphaFoldDB" id="A0A086KWH2"/>
<proteinExistence type="predicted"/>
<evidence type="ECO:0000313" key="2">
    <source>
        <dbReference type="Proteomes" id="UP000028837"/>
    </source>
</evidence>
<accession>A0A086KWH2</accession>
<organism evidence="1 2">
    <name type="scientific">Toxoplasma gondii GAB2-2007-GAL-DOM2</name>
    <dbReference type="NCBI Taxonomy" id="1130820"/>
    <lineage>
        <taxon>Eukaryota</taxon>
        <taxon>Sar</taxon>
        <taxon>Alveolata</taxon>
        <taxon>Apicomplexa</taxon>
        <taxon>Conoidasida</taxon>
        <taxon>Coccidia</taxon>
        <taxon>Eucoccidiorida</taxon>
        <taxon>Eimeriorina</taxon>
        <taxon>Sarcocystidae</taxon>
        <taxon>Toxoplasma</taxon>
    </lineage>
</organism>